<dbReference type="STRING" id="1499686.BN1079_01793"/>
<dbReference type="eggNOG" id="COG0614">
    <property type="taxonomic scope" value="Bacteria"/>
</dbReference>
<feature type="signal peptide" evidence="1">
    <location>
        <begin position="1"/>
        <end position="21"/>
    </location>
</feature>
<evidence type="ECO:0000313" key="3">
    <source>
        <dbReference type="Proteomes" id="UP000053902"/>
    </source>
</evidence>
<sequence>MRHRPACFLLALLLLPWMASATPQRILSLDLCTDWLIAYHADREKVVGLSQLQHRYPVHWIAPGWPLHDGNLEHIFALQPDLVLTGQFSAQQLRQRLQSLGLRVEALPLPNTLQQVVEYERQFLRTLHLPQTLASTVPPAPARPAKTQRLLLLGANAIGTGRETLESEILEYSGWTNYLTAPGYQRLDLERLVSDPPDAILWAAPGDQALANQFAEHPALAKAVPAERWLASEFWRWQCPGPWTWELIGQLHQWLD</sequence>
<dbReference type="AlphaFoldDB" id="A0A078LX91"/>
<dbReference type="HOGENOM" id="CLU_1065022_0_0_6"/>
<feature type="chain" id="PRO_5001741643" evidence="1">
    <location>
        <begin position="22"/>
        <end position="256"/>
    </location>
</feature>
<dbReference type="RefSeq" id="WP_037023729.1">
    <property type="nucleotide sequence ID" value="NZ_CCSF01000001.1"/>
</dbReference>
<reference evidence="2 3" key="1">
    <citation type="submission" date="2014-07" db="EMBL/GenBank/DDBJ databases">
        <authorList>
            <person name="Urmite Genomes Urmite Genomes"/>
        </authorList>
    </citation>
    <scope>NUCLEOTIDE SEQUENCE [LARGE SCALE GENOMIC DNA]</scope>
    <source>
        <strain evidence="2 3">20_BN</strain>
    </source>
</reference>
<dbReference type="SUPFAM" id="SSF53807">
    <property type="entry name" value="Helical backbone' metal receptor"/>
    <property type="match status" value="1"/>
</dbReference>
<dbReference type="OrthoDB" id="6823185at2"/>
<dbReference type="Gene3D" id="3.40.50.1980">
    <property type="entry name" value="Nitrogenase molybdenum iron protein domain"/>
    <property type="match status" value="2"/>
</dbReference>
<evidence type="ECO:0000313" key="2">
    <source>
        <dbReference type="EMBL" id="CDZ94471.1"/>
    </source>
</evidence>
<evidence type="ECO:0000256" key="1">
    <source>
        <dbReference type="SAM" id="SignalP"/>
    </source>
</evidence>
<keyword evidence="3" id="KW-1185">Reference proteome</keyword>
<dbReference type="Proteomes" id="UP000053902">
    <property type="component" value="Unassembled WGS sequence"/>
</dbReference>
<proteinExistence type="predicted"/>
<protein>
    <submittedName>
        <fullName evidence="2">Periplasmic binding protein</fullName>
    </submittedName>
</protein>
<name>A0A078LX91_9PSED</name>
<organism evidence="2 3">
    <name type="scientific">Pseudomonas saudiphocaensis</name>
    <dbReference type="NCBI Taxonomy" id="1499686"/>
    <lineage>
        <taxon>Bacteria</taxon>
        <taxon>Pseudomonadati</taxon>
        <taxon>Pseudomonadota</taxon>
        <taxon>Gammaproteobacteria</taxon>
        <taxon>Pseudomonadales</taxon>
        <taxon>Pseudomonadaceae</taxon>
        <taxon>Pseudomonas</taxon>
    </lineage>
</organism>
<gene>
    <name evidence="2" type="ORF">BN1079_01793</name>
</gene>
<keyword evidence="1" id="KW-0732">Signal</keyword>
<accession>A0A078LX91</accession>
<dbReference type="EMBL" id="CCSF01000001">
    <property type="protein sequence ID" value="CDZ94471.1"/>
    <property type="molecule type" value="Genomic_DNA"/>
</dbReference>